<evidence type="ECO:0000259" key="1">
    <source>
        <dbReference type="Pfam" id="PF03724"/>
    </source>
</evidence>
<reference evidence="3 4" key="1">
    <citation type="submission" date="2018-09" db="EMBL/GenBank/DDBJ databases">
        <title>Genomic Encyclopedia of Archaeal and Bacterial Type Strains, Phase II (KMG-II): from individual species to whole genera.</title>
        <authorList>
            <person name="Goeker M."/>
        </authorList>
    </citation>
    <scope>NUCLEOTIDE SEQUENCE [LARGE SCALE GENOMIC DNA]</scope>
    <source>
        <strain evidence="3 4">DSM 27148</strain>
    </source>
</reference>
<comment type="caution">
    <text evidence="3">The sequence shown here is derived from an EMBL/GenBank/DDBJ whole genome shotgun (WGS) entry which is preliminary data.</text>
</comment>
<protein>
    <submittedName>
        <fullName evidence="3">Heat shock protein HslJ</fullName>
    </submittedName>
</protein>
<keyword evidence="4" id="KW-1185">Reference proteome</keyword>
<sequence>MKHTFLYGLILIFAACYGSNHESIYWVNSYRVDCVGVGPMKCMLIKKGADLNEGEWLNFYSRIEGFEYEPGFIYKLKVKEEQLKNVPADASSIKYSLIEILEKEADPKVALTGDWELVKMNGEPFDLPEFRGTVAILPKIHIDYLDMQISGVDGCNNFSGKIKSIDDSSVEWGPLAATGKMCPDMTLANAFSRTFNEVKQYRLEGDKLSFLDETATELLEFTRAAEANVLLNDIWVAEFIDGTDVKDKTNAPRLEINSSQMIAMGTDGCNNFTGKITKLTNSELTFGPLAGTRKVCPDMEIPEKFNQILPLVRAYKLANLKLTLLDEQNKTLIILKKTD</sequence>
<dbReference type="RefSeq" id="WP_120272179.1">
    <property type="nucleotide sequence ID" value="NZ_RAPN01000001.1"/>
</dbReference>
<dbReference type="AlphaFoldDB" id="A0A419W5R8"/>
<evidence type="ECO:0000313" key="4">
    <source>
        <dbReference type="Proteomes" id="UP000283387"/>
    </source>
</evidence>
<dbReference type="Pfam" id="PF03724">
    <property type="entry name" value="META"/>
    <property type="match status" value="2"/>
</dbReference>
<gene>
    <name evidence="3" type="ORF">BC643_1151</name>
</gene>
<keyword evidence="3" id="KW-0346">Stress response</keyword>
<feature type="domain" description="DUF4377" evidence="2">
    <location>
        <begin position="26"/>
        <end position="103"/>
    </location>
</feature>
<organism evidence="3 4">
    <name type="scientific">Mangrovibacterium diazotrophicum</name>
    <dbReference type="NCBI Taxonomy" id="1261403"/>
    <lineage>
        <taxon>Bacteria</taxon>
        <taxon>Pseudomonadati</taxon>
        <taxon>Bacteroidota</taxon>
        <taxon>Bacteroidia</taxon>
        <taxon>Marinilabiliales</taxon>
        <taxon>Prolixibacteraceae</taxon>
        <taxon>Mangrovibacterium</taxon>
    </lineage>
</organism>
<feature type="domain" description="DUF306" evidence="1">
    <location>
        <begin position="111"/>
        <end position="221"/>
    </location>
</feature>
<accession>A0A419W5R8</accession>
<dbReference type="PROSITE" id="PS51257">
    <property type="entry name" value="PROKAR_LIPOPROTEIN"/>
    <property type="match status" value="1"/>
</dbReference>
<evidence type="ECO:0000259" key="2">
    <source>
        <dbReference type="Pfam" id="PF14302"/>
    </source>
</evidence>
<feature type="domain" description="DUF306" evidence="1">
    <location>
        <begin position="232"/>
        <end position="334"/>
    </location>
</feature>
<evidence type="ECO:0000313" key="3">
    <source>
        <dbReference type="EMBL" id="RKD90808.1"/>
    </source>
</evidence>
<dbReference type="Proteomes" id="UP000283387">
    <property type="component" value="Unassembled WGS sequence"/>
</dbReference>
<name>A0A419W5R8_9BACT</name>
<dbReference type="InterPro" id="IPR025485">
    <property type="entry name" value="DUF4377"/>
</dbReference>
<dbReference type="EMBL" id="RAPN01000001">
    <property type="protein sequence ID" value="RKD90808.1"/>
    <property type="molecule type" value="Genomic_DNA"/>
</dbReference>
<proteinExistence type="predicted"/>
<dbReference type="Gene3D" id="2.40.128.270">
    <property type="match status" value="2"/>
</dbReference>
<dbReference type="PANTHER" id="PTHR35535">
    <property type="entry name" value="HEAT SHOCK PROTEIN HSLJ"/>
    <property type="match status" value="1"/>
</dbReference>
<dbReference type="InterPro" id="IPR005184">
    <property type="entry name" value="DUF306_Meta_HslJ"/>
</dbReference>
<dbReference type="Pfam" id="PF14302">
    <property type="entry name" value="DUF4377"/>
    <property type="match status" value="1"/>
</dbReference>
<dbReference type="InterPro" id="IPR038670">
    <property type="entry name" value="HslJ-like_sf"/>
</dbReference>
<dbReference type="InterPro" id="IPR053147">
    <property type="entry name" value="Hsp_HslJ-like"/>
</dbReference>
<dbReference type="OrthoDB" id="880459at2"/>
<dbReference type="PANTHER" id="PTHR35535:SF1">
    <property type="entry name" value="HEAT SHOCK PROTEIN HSLJ"/>
    <property type="match status" value="1"/>
</dbReference>